<comment type="function">
    <text evidence="6">Destroys radicals which are normally produced within the cells and which are toxic to biological systems.</text>
</comment>
<dbReference type="PANTHER" id="PTHR42769:SF3">
    <property type="entry name" value="SUPEROXIDE DISMUTASE [FE] 2, CHLOROPLASTIC"/>
    <property type="match status" value="1"/>
</dbReference>
<dbReference type="EC" id="1.15.1.1" evidence="2 6"/>
<comment type="catalytic activity">
    <reaction evidence="6">
        <text>2 superoxide + 2 H(+) = H2O2 + O2</text>
        <dbReference type="Rhea" id="RHEA:20696"/>
        <dbReference type="ChEBI" id="CHEBI:15378"/>
        <dbReference type="ChEBI" id="CHEBI:15379"/>
        <dbReference type="ChEBI" id="CHEBI:16240"/>
        <dbReference type="ChEBI" id="CHEBI:18421"/>
        <dbReference type="EC" id="1.15.1.1"/>
    </reaction>
</comment>
<comment type="similarity">
    <text evidence="1 6">Belongs to the iron/manganese superoxide dismutase family.</text>
</comment>
<keyword evidence="3 6" id="KW-0479">Metal-binding</keyword>
<comment type="caution">
    <text evidence="7">The sequence shown here is derived from an EMBL/GenBank/DDBJ whole genome shotgun (WGS) entry which is preliminary data.</text>
</comment>
<evidence type="ECO:0000256" key="3">
    <source>
        <dbReference type="ARBA" id="ARBA00022723"/>
    </source>
</evidence>
<organism evidence="7 8">
    <name type="scientific">Aurantiacibacter gangjinensis</name>
    <dbReference type="NCBI Taxonomy" id="502682"/>
    <lineage>
        <taxon>Bacteria</taxon>
        <taxon>Pseudomonadati</taxon>
        <taxon>Pseudomonadota</taxon>
        <taxon>Alphaproteobacteria</taxon>
        <taxon>Sphingomonadales</taxon>
        <taxon>Erythrobacteraceae</taxon>
        <taxon>Aurantiacibacter</taxon>
    </lineage>
</organism>
<dbReference type="PRINTS" id="PR01703">
    <property type="entry name" value="MNSODISMTASE"/>
</dbReference>
<dbReference type="AlphaFoldDB" id="A0A0G9MK52"/>
<dbReference type="InterPro" id="IPR019831">
    <property type="entry name" value="Mn/Fe_SOD_N"/>
</dbReference>
<protein>
    <recommendedName>
        <fullName evidence="2 6">Superoxide dismutase</fullName>
        <ecNumber evidence="2 6">1.15.1.1</ecNumber>
    </recommendedName>
</protein>
<dbReference type="PIRSF" id="PIRSF000349">
    <property type="entry name" value="SODismutase"/>
    <property type="match status" value="1"/>
</dbReference>
<name>A0A0G9MK52_9SPHN</name>
<dbReference type="InterPro" id="IPR019833">
    <property type="entry name" value="Mn/Fe_SOD_BS"/>
</dbReference>
<dbReference type="PATRIC" id="fig|502682.8.peg.2566"/>
<evidence type="ECO:0000256" key="6">
    <source>
        <dbReference type="RuleBase" id="RU000414"/>
    </source>
</evidence>
<dbReference type="Pfam" id="PF02777">
    <property type="entry name" value="Sod_Fe_C"/>
    <property type="match status" value="1"/>
</dbReference>
<dbReference type="Proteomes" id="UP000053070">
    <property type="component" value="Unassembled WGS sequence"/>
</dbReference>
<dbReference type="SUPFAM" id="SSF46609">
    <property type="entry name" value="Fe,Mn superoxide dismutase (SOD), N-terminal domain"/>
    <property type="match status" value="1"/>
</dbReference>
<dbReference type="Gene3D" id="3.55.40.20">
    <property type="entry name" value="Iron/manganese superoxide dismutase, C-terminal domain"/>
    <property type="match status" value="1"/>
</dbReference>
<dbReference type="GO" id="GO:0046872">
    <property type="term" value="F:metal ion binding"/>
    <property type="evidence" value="ECO:0007669"/>
    <property type="project" value="UniProtKB-KW"/>
</dbReference>
<dbReference type="RefSeq" id="WP_047007787.1">
    <property type="nucleotide sequence ID" value="NZ_CP018098.1"/>
</dbReference>
<dbReference type="InterPro" id="IPR001189">
    <property type="entry name" value="Mn/Fe_SOD"/>
</dbReference>
<keyword evidence="4 6" id="KW-0560">Oxidoreductase</keyword>
<reference evidence="7 8" key="1">
    <citation type="submission" date="2015-04" db="EMBL/GenBank/DDBJ databases">
        <title>The draft genome sequence of Erythrobacr gangjinensis K7-2.</title>
        <authorList>
            <person name="Zhuang L."/>
            <person name="Liu Y."/>
            <person name="Shao Z."/>
        </authorList>
    </citation>
    <scope>NUCLEOTIDE SEQUENCE [LARGE SCALE GENOMIC DNA]</scope>
    <source>
        <strain evidence="7 8">K7-2</strain>
    </source>
</reference>
<dbReference type="SUPFAM" id="SSF54719">
    <property type="entry name" value="Fe,Mn superoxide dismutase (SOD), C-terminal domain"/>
    <property type="match status" value="1"/>
</dbReference>
<keyword evidence="5" id="KW-0408">Iron</keyword>
<dbReference type="KEGG" id="egn:BMF35_b0085"/>
<dbReference type="InterPro" id="IPR036314">
    <property type="entry name" value="SOD_C_sf"/>
</dbReference>
<dbReference type="FunFam" id="1.10.287.990:FF:000002">
    <property type="entry name" value="Superoxide dismutase"/>
    <property type="match status" value="1"/>
</dbReference>
<evidence type="ECO:0000256" key="5">
    <source>
        <dbReference type="ARBA" id="ARBA00023004"/>
    </source>
</evidence>
<evidence type="ECO:0000256" key="2">
    <source>
        <dbReference type="ARBA" id="ARBA00012682"/>
    </source>
</evidence>
<evidence type="ECO:0000313" key="8">
    <source>
        <dbReference type="Proteomes" id="UP000053070"/>
    </source>
</evidence>
<dbReference type="InterPro" id="IPR036324">
    <property type="entry name" value="Mn/Fe_SOD_N_sf"/>
</dbReference>
<dbReference type="PANTHER" id="PTHR42769">
    <property type="entry name" value="SUPEROXIDE DISMUTASE"/>
    <property type="match status" value="1"/>
</dbReference>
<keyword evidence="8" id="KW-1185">Reference proteome</keyword>
<dbReference type="PROSITE" id="PS00088">
    <property type="entry name" value="SOD_MN"/>
    <property type="match status" value="1"/>
</dbReference>
<dbReference type="GO" id="GO:0004784">
    <property type="term" value="F:superoxide dismutase activity"/>
    <property type="evidence" value="ECO:0007669"/>
    <property type="project" value="UniProtKB-EC"/>
</dbReference>
<accession>A0A0G9MK52</accession>
<sequence>MAFKLMDLPYDSEAIAPAITAETFSYHHGKHHQAYVDKTNDAIEGTDHAHKSLEDIIAASRGSDKGLFNNSAQVWNHGFYWHSLTPENTGPSGELAALIEDSFGSLDELKDQLKSKGAGHFASGWVWLVEKGGKLAVEDSHDADTMVDQGVNPLLVIDLWEHAYYLDHQNARPKYLEAVVDGHLNWGFAADNLARGSAWTYPQ</sequence>
<proteinExistence type="inferred from homology"/>
<dbReference type="InterPro" id="IPR019832">
    <property type="entry name" value="Mn/Fe_SOD_C"/>
</dbReference>
<dbReference type="Gene3D" id="1.10.287.990">
    <property type="entry name" value="Fe,Mn superoxide dismutase (SOD) domain"/>
    <property type="match status" value="1"/>
</dbReference>
<gene>
    <name evidence="7" type="ORF">AAW01_12585</name>
</gene>
<dbReference type="STRING" id="502682.BMF35_b0085"/>
<dbReference type="OrthoDB" id="9803125at2"/>
<evidence type="ECO:0000313" key="7">
    <source>
        <dbReference type="EMBL" id="KLE31077.1"/>
    </source>
</evidence>
<dbReference type="EMBL" id="LBHC01000003">
    <property type="protein sequence ID" value="KLE31077.1"/>
    <property type="molecule type" value="Genomic_DNA"/>
</dbReference>
<dbReference type="Pfam" id="PF00081">
    <property type="entry name" value="Sod_Fe_N"/>
    <property type="match status" value="1"/>
</dbReference>
<evidence type="ECO:0000256" key="1">
    <source>
        <dbReference type="ARBA" id="ARBA00008714"/>
    </source>
</evidence>
<evidence type="ECO:0000256" key="4">
    <source>
        <dbReference type="ARBA" id="ARBA00023002"/>
    </source>
</evidence>